<dbReference type="OrthoDB" id="2019491at2759"/>
<dbReference type="Gene3D" id="3.30.70.1660">
    <property type="match status" value="1"/>
</dbReference>
<dbReference type="GO" id="GO:0003747">
    <property type="term" value="F:translation release factor activity"/>
    <property type="evidence" value="ECO:0007669"/>
    <property type="project" value="InterPro"/>
</dbReference>
<dbReference type="Pfam" id="PF03462">
    <property type="entry name" value="PCRF"/>
    <property type="match status" value="1"/>
</dbReference>
<dbReference type="SUPFAM" id="SSF75620">
    <property type="entry name" value="Release factor"/>
    <property type="match status" value="1"/>
</dbReference>
<evidence type="ECO:0000313" key="4">
    <source>
        <dbReference type="Proteomes" id="UP000325081"/>
    </source>
</evidence>
<organism evidence="3 4">
    <name type="scientific">Striga asiatica</name>
    <name type="common">Asiatic witchweed</name>
    <name type="synonym">Buchnera asiatica</name>
    <dbReference type="NCBI Taxonomy" id="4170"/>
    <lineage>
        <taxon>Eukaryota</taxon>
        <taxon>Viridiplantae</taxon>
        <taxon>Streptophyta</taxon>
        <taxon>Embryophyta</taxon>
        <taxon>Tracheophyta</taxon>
        <taxon>Spermatophyta</taxon>
        <taxon>Magnoliopsida</taxon>
        <taxon>eudicotyledons</taxon>
        <taxon>Gunneridae</taxon>
        <taxon>Pentapetalae</taxon>
        <taxon>asterids</taxon>
        <taxon>lamiids</taxon>
        <taxon>Lamiales</taxon>
        <taxon>Orobanchaceae</taxon>
        <taxon>Buchnereae</taxon>
        <taxon>Striga</taxon>
    </lineage>
</organism>
<reference evidence="4" key="1">
    <citation type="journal article" date="2019" name="Curr. Biol.">
        <title>Genome Sequence of Striga asiatica Provides Insight into the Evolution of Plant Parasitism.</title>
        <authorList>
            <person name="Yoshida S."/>
            <person name="Kim S."/>
            <person name="Wafula E.K."/>
            <person name="Tanskanen J."/>
            <person name="Kim Y.M."/>
            <person name="Honaas L."/>
            <person name="Yang Z."/>
            <person name="Spallek T."/>
            <person name="Conn C.E."/>
            <person name="Ichihashi Y."/>
            <person name="Cheong K."/>
            <person name="Cui S."/>
            <person name="Der J.P."/>
            <person name="Gundlach H."/>
            <person name="Jiao Y."/>
            <person name="Hori C."/>
            <person name="Ishida J.K."/>
            <person name="Kasahara H."/>
            <person name="Kiba T."/>
            <person name="Kim M.S."/>
            <person name="Koo N."/>
            <person name="Laohavisit A."/>
            <person name="Lee Y.H."/>
            <person name="Lumba S."/>
            <person name="McCourt P."/>
            <person name="Mortimer J.C."/>
            <person name="Mutuku J.M."/>
            <person name="Nomura T."/>
            <person name="Sasaki-Sekimoto Y."/>
            <person name="Seto Y."/>
            <person name="Wang Y."/>
            <person name="Wakatake T."/>
            <person name="Sakakibara H."/>
            <person name="Demura T."/>
            <person name="Yamaguchi S."/>
            <person name="Yoneyama K."/>
            <person name="Manabe R.I."/>
            <person name="Nelson D.C."/>
            <person name="Schulman A.H."/>
            <person name="Timko M.P."/>
            <person name="dePamphilis C.W."/>
            <person name="Choi D."/>
            <person name="Shirasu K."/>
        </authorList>
    </citation>
    <scope>NUCLEOTIDE SEQUENCE [LARGE SCALE GENOMIC DNA]</scope>
    <source>
        <strain evidence="4">cv. UVA1</strain>
    </source>
</reference>
<dbReference type="PANTHER" id="PTHR43116">
    <property type="entry name" value="PEPTIDE CHAIN RELEASE FACTOR 2"/>
    <property type="match status" value="1"/>
</dbReference>
<gene>
    <name evidence="3" type="ORF">STAS_01417</name>
</gene>
<evidence type="ECO:0000313" key="3">
    <source>
        <dbReference type="EMBL" id="GER25818.1"/>
    </source>
</evidence>
<dbReference type="SMART" id="SM00937">
    <property type="entry name" value="PCRF"/>
    <property type="match status" value="1"/>
</dbReference>
<dbReference type="Gene3D" id="3.30.160.20">
    <property type="match status" value="1"/>
</dbReference>
<dbReference type="InterPro" id="IPR000352">
    <property type="entry name" value="Pep_chain_release_fac_I"/>
</dbReference>
<proteinExistence type="inferred from homology"/>
<evidence type="ECO:0000259" key="2">
    <source>
        <dbReference type="SMART" id="SM00937"/>
    </source>
</evidence>
<dbReference type="EMBL" id="BKCP01000558">
    <property type="protein sequence ID" value="GER25818.1"/>
    <property type="molecule type" value="Genomic_DNA"/>
</dbReference>
<feature type="domain" description="Peptide chain release factor" evidence="2">
    <location>
        <begin position="141"/>
        <end position="252"/>
    </location>
</feature>
<dbReference type="Pfam" id="PF00472">
    <property type="entry name" value="RF-1"/>
    <property type="match status" value="1"/>
</dbReference>
<dbReference type="GO" id="GO:0005737">
    <property type="term" value="C:cytoplasm"/>
    <property type="evidence" value="ECO:0007669"/>
    <property type="project" value="UniProtKB-ARBA"/>
</dbReference>
<dbReference type="InterPro" id="IPR045853">
    <property type="entry name" value="Pep_chain_release_fac_I_sf"/>
</dbReference>
<sequence>MTVDSLRTRLFSEAQLRSFSNNYHYPPKSRAAADLSSRACRASQEPLYDDGESKLLKQTGMFSLRKRIEDSILRVEMLAPTALEFEVSKHINQEEVIRDYNLWDDLSKSNEILNELAESAKVVDTLKDLTYKAEEAKLITELAETDAVNYTLLKQAYSTSLSLNNYLDKYELSKLLKEPYDMEGACIVLESRHEDSYSERWTGQLAQVYMKWAERQGYVGRIVESFPSDNGGLKSATIELEFKFAYGYLSGERGVHSMIRSLQKNSTSHSEACVVAYVDVIPLFIDKSPCLLIDDEDLMVSYTSSVHVRHLPTGLEFQSAGERSRFANKLKALNRLKAKLLVVMLDQGISSVENIKKVASIDRWSQITRKYVFRPNNMVHDLKSGVQFSDVNAVLNGNIDSLIAGHIHCRQSSTFI</sequence>
<dbReference type="Proteomes" id="UP000325081">
    <property type="component" value="Unassembled WGS sequence"/>
</dbReference>
<name>A0A5A7NZY3_STRAF</name>
<dbReference type="AlphaFoldDB" id="A0A5A7NZY3"/>
<evidence type="ECO:0000256" key="1">
    <source>
        <dbReference type="ARBA" id="ARBA00010835"/>
    </source>
</evidence>
<comment type="caution">
    <text evidence="3">The sequence shown here is derived from an EMBL/GenBank/DDBJ whole genome shotgun (WGS) entry which is preliminary data.</text>
</comment>
<dbReference type="InterPro" id="IPR005139">
    <property type="entry name" value="PCRF"/>
</dbReference>
<protein>
    <submittedName>
        <fullName evidence="3">Peptide chain release factor</fullName>
    </submittedName>
</protein>
<keyword evidence="4" id="KW-1185">Reference proteome</keyword>
<dbReference type="PANTHER" id="PTHR43116:SF4">
    <property type="entry name" value="PEPTIDE CHAIN RELEASE FACTOR PRFB3, CHLOROPLASTIC"/>
    <property type="match status" value="1"/>
</dbReference>
<comment type="similarity">
    <text evidence="1">Belongs to the prokaryotic/mitochondrial release factor family.</text>
</comment>
<accession>A0A5A7NZY3</accession>